<dbReference type="EMBL" id="CP060789">
    <property type="protein sequence ID" value="QNP56733.1"/>
    <property type="molecule type" value="Genomic_DNA"/>
</dbReference>
<dbReference type="GO" id="GO:0046872">
    <property type="term" value="F:metal ion binding"/>
    <property type="evidence" value="ECO:0007669"/>
    <property type="project" value="UniProtKB-KW"/>
</dbReference>
<dbReference type="InterPro" id="IPR051453">
    <property type="entry name" value="MBL_Glyoxalase_II"/>
</dbReference>
<feature type="domain" description="Metallo-beta-lactamase" evidence="5">
    <location>
        <begin position="12"/>
        <end position="202"/>
    </location>
</feature>
<evidence type="ECO:0000256" key="4">
    <source>
        <dbReference type="ARBA" id="ARBA00022833"/>
    </source>
</evidence>
<evidence type="ECO:0000256" key="3">
    <source>
        <dbReference type="ARBA" id="ARBA00022801"/>
    </source>
</evidence>
<dbReference type="SUPFAM" id="SSF56281">
    <property type="entry name" value="Metallo-hydrolase/oxidoreductase"/>
    <property type="match status" value="1"/>
</dbReference>
<evidence type="ECO:0000256" key="2">
    <source>
        <dbReference type="ARBA" id="ARBA00022723"/>
    </source>
</evidence>
<name>A0A7H0H867_9ACTN</name>
<keyword evidence="7" id="KW-1185">Reference proteome</keyword>
<keyword evidence="3 6" id="KW-0378">Hydrolase</keyword>
<evidence type="ECO:0000313" key="6">
    <source>
        <dbReference type="EMBL" id="QNP56733.1"/>
    </source>
</evidence>
<gene>
    <name evidence="6" type="ORF">H9L22_04990</name>
</gene>
<sequence>MLIRTITASPWQSNCYLIVSDEDATQCIVVDPGITAAPLVTAELEARGWAPVAFFGTHGHIDHVGDAGILAERYGVPLYLAAPDQHLLTDPAAGLDPGNAGALRSLLPGVQLQAVEDVRDLTGPVAAAGLTVTPVPAPGHTEGSTLLRVTSADAEVVFTGDVLFAGTIGRTDMPGGSMNAMRSTLRMIPQAIDPEVALLPGHGGHTTLAVELTSNPYLQADRL</sequence>
<dbReference type="Gene3D" id="3.60.15.10">
    <property type="entry name" value="Ribonuclease Z/Hydroxyacylglutathione hydrolase-like"/>
    <property type="match status" value="1"/>
</dbReference>
<dbReference type="GO" id="GO:0016787">
    <property type="term" value="F:hydrolase activity"/>
    <property type="evidence" value="ECO:0007669"/>
    <property type="project" value="UniProtKB-KW"/>
</dbReference>
<keyword evidence="2" id="KW-0479">Metal-binding</keyword>
<evidence type="ECO:0000313" key="7">
    <source>
        <dbReference type="Proteomes" id="UP000516117"/>
    </source>
</evidence>
<accession>A0A7H0H867</accession>
<dbReference type="AlphaFoldDB" id="A0A7H0H867"/>
<dbReference type="InterPro" id="IPR036866">
    <property type="entry name" value="RibonucZ/Hydroxyglut_hydro"/>
</dbReference>
<proteinExistence type="predicted"/>
<dbReference type="PANTHER" id="PTHR46233">
    <property type="entry name" value="HYDROXYACYLGLUTATHIONE HYDROLASE GLOC"/>
    <property type="match status" value="1"/>
</dbReference>
<dbReference type="Pfam" id="PF00753">
    <property type="entry name" value="Lactamase_B"/>
    <property type="match status" value="1"/>
</dbReference>
<dbReference type="CDD" id="cd06262">
    <property type="entry name" value="metallo-hydrolase-like_MBL-fold"/>
    <property type="match status" value="1"/>
</dbReference>
<dbReference type="RefSeq" id="WP_187721833.1">
    <property type="nucleotide sequence ID" value="NZ_BAABBL010000002.1"/>
</dbReference>
<dbReference type="Proteomes" id="UP000516117">
    <property type="component" value="Chromosome"/>
</dbReference>
<dbReference type="KEGG" id="tdf:H9L22_04990"/>
<reference evidence="6 7" key="1">
    <citation type="submission" date="2020-08" db="EMBL/GenBank/DDBJ databases">
        <title>Genome sequence of Tessaracoccus defluvii JCM 17540T.</title>
        <authorList>
            <person name="Hyun D.-W."/>
            <person name="Bae J.-W."/>
        </authorList>
    </citation>
    <scope>NUCLEOTIDE SEQUENCE [LARGE SCALE GENOMIC DNA]</scope>
    <source>
        <strain evidence="6 7">JCM 17540</strain>
    </source>
</reference>
<dbReference type="InterPro" id="IPR001279">
    <property type="entry name" value="Metallo-B-lactamas"/>
</dbReference>
<evidence type="ECO:0000259" key="5">
    <source>
        <dbReference type="SMART" id="SM00849"/>
    </source>
</evidence>
<dbReference type="PANTHER" id="PTHR46233:SF3">
    <property type="entry name" value="HYDROXYACYLGLUTATHIONE HYDROLASE GLOC"/>
    <property type="match status" value="1"/>
</dbReference>
<organism evidence="6 7">
    <name type="scientific">Tessaracoccus defluvii</name>
    <dbReference type="NCBI Taxonomy" id="1285901"/>
    <lineage>
        <taxon>Bacteria</taxon>
        <taxon>Bacillati</taxon>
        <taxon>Actinomycetota</taxon>
        <taxon>Actinomycetes</taxon>
        <taxon>Propionibacteriales</taxon>
        <taxon>Propionibacteriaceae</taxon>
        <taxon>Tessaracoccus</taxon>
    </lineage>
</organism>
<dbReference type="SMART" id="SM00849">
    <property type="entry name" value="Lactamase_B"/>
    <property type="match status" value="1"/>
</dbReference>
<protein>
    <submittedName>
        <fullName evidence="6">MBL fold metallo-hydrolase</fullName>
    </submittedName>
</protein>
<evidence type="ECO:0000256" key="1">
    <source>
        <dbReference type="ARBA" id="ARBA00001947"/>
    </source>
</evidence>
<comment type="cofactor">
    <cofactor evidence="1">
        <name>Zn(2+)</name>
        <dbReference type="ChEBI" id="CHEBI:29105"/>
    </cofactor>
</comment>
<keyword evidence="4" id="KW-0862">Zinc</keyword>